<keyword evidence="9" id="KW-0215">Deoxyribonucleotide synthesis</keyword>
<gene>
    <name evidence="16" type="ORF">GO499_11135</name>
</gene>
<evidence type="ECO:0000256" key="1">
    <source>
        <dbReference type="ARBA" id="ARBA00001922"/>
    </source>
</evidence>
<dbReference type="Proteomes" id="UP000464495">
    <property type="component" value="Chromosome"/>
</dbReference>
<organism evidence="16 17">
    <name type="scientific">Algicella marina</name>
    <dbReference type="NCBI Taxonomy" id="2683284"/>
    <lineage>
        <taxon>Bacteria</taxon>
        <taxon>Pseudomonadati</taxon>
        <taxon>Pseudomonadota</taxon>
        <taxon>Alphaproteobacteria</taxon>
        <taxon>Rhodobacterales</taxon>
        <taxon>Paracoccaceae</taxon>
        <taxon>Algicella</taxon>
    </lineage>
</organism>
<evidence type="ECO:0000256" key="5">
    <source>
        <dbReference type="ARBA" id="ARBA00022628"/>
    </source>
</evidence>
<dbReference type="PROSITE" id="PS50943">
    <property type="entry name" value="HTH_CROC1"/>
    <property type="match status" value="1"/>
</dbReference>
<dbReference type="Pfam" id="PF02867">
    <property type="entry name" value="Ribonuc_red_lgC"/>
    <property type="match status" value="1"/>
</dbReference>
<keyword evidence="11 14" id="KW-0170">Cobalt</keyword>
<comment type="similarity">
    <text evidence="2 14">Belongs to the ribonucleoside diphosphate reductase class-2 family.</text>
</comment>
<dbReference type="GO" id="GO:0071897">
    <property type="term" value="P:DNA biosynthetic process"/>
    <property type="evidence" value="ECO:0007669"/>
    <property type="project" value="UniProtKB-KW"/>
</dbReference>
<evidence type="ECO:0000256" key="7">
    <source>
        <dbReference type="ARBA" id="ARBA00022741"/>
    </source>
</evidence>
<evidence type="ECO:0000256" key="3">
    <source>
        <dbReference type="ARBA" id="ARBA00012274"/>
    </source>
</evidence>
<keyword evidence="17" id="KW-1185">Reference proteome</keyword>
<evidence type="ECO:0000256" key="6">
    <source>
        <dbReference type="ARBA" id="ARBA00022634"/>
    </source>
</evidence>
<accession>A0A6P1T1K2</accession>
<evidence type="ECO:0000313" key="16">
    <source>
        <dbReference type="EMBL" id="QHQ35690.1"/>
    </source>
</evidence>
<keyword evidence="10" id="KW-1015">Disulfide bond</keyword>
<proteinExistence type="inferred from homology"/>
<dbReference type="InterPro" id="IPR000788">
    <property type="entry name" value="RNR_lg_C"/>
</dbReference>
<dbReference type="SUPFAM" id="SSF51998">
    <property type="entry name" value="PFL-like glycyl radical enzymes"/>
    <property type="match status" value="1"/>
</dbReference>
<dbReference type="CDD" id="cd02888">
    <property type="entry name" value="RNR_II_dimer"/>
    <property type="match status" value="1"/>
</dbReference>
<dbReference type="InterPro" id="IPR001387">
    <property type="entry name" value="Cro/C1-type_HTH"/>
</dbReference>
<keyword evidence="7 14" id="KW-0547">Nucleotide-binding</keyword>
<comment type="catalytic activity">
    <reaction evidence="13 14">
        <text>a 2'-deoxyribonucleoside 5'-diphosphate + [thioredoxin]-disulfide + H2O = a ribonucleoside 5'-diphosphate + [thioredoxin]-dithiol</text>
        <dbReference type="Rhea" id="RHEA:23252"/>
        <dbReference type="Rhea" id="RHEA-COMP:10698"/>
        <dbReference type="Rhea" id="RHEA-COMP:10700"/>
        <dbReference type="ChEBI" id="CHEBI:15377"/>
        <dbReference type="ChEBI" id="CHEBI:29950"/>
        <dbReference type="ChEBI" id="CHEBI:50058"/>
        <dbReference type="ChEBI" id="CHEBI:57930"/>
        <dbReference type="ChEBI" id="CHEBI:73316"/>
        <dbReference type="EC" id="1.17.4.1"/>
    </reaction>
</comment>
<evidence type="ECO:0000256" key="4">
    <source>
        <dbReference type="ARBA" id="ARBA00014409"/>
    </source>
</evidence>
<reference evidence="16 17" key="1">
    <citation type="submission" date="2019-12" db="EMBL/GenBank/DDBJ databases">
        <title>Complete genome sequence of Algicella marina strain 9Alg 56(T) isolated from the red alga Tichocarpus crinitus.</title>
        <authorList>
            <person name="Kim S.-G."/>
            <person name="Nedashkovskaya O.I."/>
        </authorList>
    </citation>
    <scope>NUCLEOTIDE SEQUENCE [LARGE SCALE GENOMIC DNA]</scope>
    <source>
        <strain evidence="16 17">9Alg 56</strain>
    </source>
</reference>
<evidence type="ECO:0000256" key="11">
    <source>
        <dbReference type="ARBA" id="ARBA00023285"/>
    </source>
</evidence>
<keyword evidence="6 14" id="KW-0237">DNA synthesis</keyword>
<dbReference type="PANTHER" id="PTHR43371">
    <property type="entry name" value="VITAMIN B12-DEPENDENT RIBONUCLEOTIDE REDUCTASE"/>
    <property type="match status" value="1"/>
</dbReference>
<dbReference type="GO" id="GO:0005524">
    <property type="term" value="F:ATP binding"/>
    <property type="evidence" value="ECO:0007669"/>
    <property type="project" value="InterPro"/>
</dbReference>
<evidence type="ECO:0000256" key="9">
    <source>
        <dbReference type="ARBA" id="ARBA00023116"/>
    </source>
</evidence>
<dbReference type="InterPro" id="IPR013509">
    <property type="entry name" value="RNR_lsu_N"/>
</dbReference>
<dbReference type="Pfam" id="PF00317">
    <property type="entry name" value="Ribonuc_red_lgN"/>
    <property type="match status" value="1"/>
</dbReference>
<sequence>MSRFAAPISASIWDMKYRFKTPEGVALDETVEDSWRRVAKALAAVEVEPEAWEERFYRALEDFRFLPAGRILAGAGTERSVTLFNCFVMGTIPDDMGGIFDMLREAALTMQQGGGIGYDFSTIRPRGASVKGVGADASGPLSFMDVWDAMCRTIMSAGSRRGAMMATMRCDHPDIEDFISAKRDPARLRMFNLSVLVTDGFMAAVKADGAWDLVFGSKVYRTVQARDLWNMIMRSTFEYAEPGVIFIDRINQRNNLAYAETIAATNPCGEQPLPPYGACLLGSINLARLVSDPFGEGAALGEAALDDLVAVAVRMMDNTVDASRFPLEAQAAEARAKRRIGLGVTGLADALLMVGERYGSEGAARLTERWLERIARAAYLASAQLAKEKGAFPLFDAEAYLSGETMKAMPQDVRNAVAENGIRNALLTSIAPTGTISLYAGNVSSGIEPVFAYAYTRKVLQKDGTRTEEEVVDYAVQLWREKFGDAALPEYFVNAQTLAPLEHVRMQAAAQKWVDSSISKTINCPEDISFADFKEVYMAAWDQGCKGCTTYRPNDVTGSVLSVDVKAEAPAAAPEPVLPTGAEIKEQRVAMDMTLQSLAEAVGCEEAELSRIERGALALAEFEGRQMLLDVLGWEDEAGADAHSTETGDIDRPAPALVETGGSEVVYLAEKLDRPEALEGNTYKIKWPESEHAIYITINDVIVGGQRRPFEVFINSKNMEHFAWTVALTRMISAVFRRGGDVSFVVEELKAVFDPRGGAWMGGKYVPSILAAIGGVIERHMIAIGFLAGEGQGAKSDPQLAAMAVGERPRGAACPNCGQFAMQMREGCMTCAECGHSKCG</sequence>
<dbReference type="AlphaFoldDB" id="A0A6P1T1K2"/>
<dbReference type="GO" id="GO:0009263">
    <property type="term" value="P:deoxyribonucleotide biosynthetic process"/>
    <property type="evidence" value="ECO:0007669"/>
    <property type="project" value="UniProtKB-KW"/>
</dbReference>
<evidence type="ECO:0000256" key="12">
    <source>
        <dbReference type="ARBA" id="ARBA00025437"/>
    </source>
</evidence>
<dbReference type="Pfam" id="PF12637">
    <property type="entry name" value="TSCPD"/>
    <property type="match status" value="1"/>
</dbReference>
<keyword evidence="5 14" id="KW-0846">Cobalamin</keyword>
<evidence type="ECO:0000259" key="15">
    <source>
        <dbReference type="PROSITE" id="PS50943"/>
    </source>
</evidence>
<dbReference type="GO" id="GO:0031419">
    <property type="term" value="F:cobalamin binding"/>
    <property type="evidence" value="ECO:0007669"/>
    <property type="project" value="UniProtKB-KW"/>
</dbReference>
<dbReference type="EMBL" id="CP046620">
    <property type="protein sequence ID" value="QHQ35690.1"/>
    <property type="molecule type" value="Genomic_DNA"/>
</dbReference>
<dbReference type="InterPro" id="IPR024434">
    <property type="entry name" value="TSCPD_dom"/>
</dbReference>
<dbReference type="EC" id="1.17.4.1" evidence="3 14"/>
<dbReference type="SUPFAM" id="SSF47413">
    <property type="entry name" value="lambda repressor-like DNA-binding domains"/>
    <property type="match status" value="1"/>
</dbReference>
<comment type="function">
    <text evidence="12 14">Catalyzes the reduction of ribonucleotides to deoxyribonucleotides. May function to provide a pool of deoxyribonucleotide precursors for DNA repair during oxygen limitation and/or for immediate growth after restoration of oxygen.</text>
</comment>
<dbReference type="RefSeq" id="WP_161862250.1">
    <property type="nucleotide sequence ID" value="NZ_CP046620.1"/>
</dbReference>
<comment type="cofactor">
    <cofactor evidence="1 14">
        <name>adenosylcob(III)alamin</name>
        <dbReference type="ChEBI" id="CHEBI:18408"/>
    </cofactor>
</comment>
<dbReference type="CDD" id="cd00093">
    <property type="entry name" value="HTH_XRE"/>
    <property type="match status" value="1"/>
</dbReference>
<keyword evidence="8 14" id="KW-0560">Oxidoreductase</keyword>
<evidence type="ECO:0000256" key="2">
    <source>
        <dbReference type="ARBA" id="ARBA00007405"/>
    </source>
</evidence>
<feature type="domain" description="HTH cro/C1-type" evidence="15">
    <location>
        <begin position="584"/>
        <end position="615"/>
    </location>
</feature>
<dbReference type="PANTHER" id="PTHR43371:SF1">
    <property type="entry name" value="RIBONUCLEOSIDE-DIPHOSPHATE REDUCTASE"/>
    <property type="match status" value="1"/>
</dbReference>
<evidence type="ECO:0000256" key="13">
    <source>
        <dbReference type="ARBA" id="ARBA00047754"/>
    </source>
</evidence>
<dbReference type="GO" id="GO:0004748">
    <property type="term" value="F:ribonucleoside-diphosphate reductase activity, thioredoxin disulfide as acceptor"/>
    <property type="evidence" value="ECO:0007669"/>
    <property type="project" value="UniProtKB-EC"/>
</dbReference>
<evidence type="ECO:0000313" key="17">
    <source>
        <dbReference type="Proteomes" id="UP000464495"/>
    </source>
</evidence>
<dbReference type="GO" id="GO:0003677">
    <property type="term" value="F:DNA binding"/>
    <property type="evidence" value="ECO:0007669"/>
    <property type="project" value="InterPro"/>
</dbReference>
<dbReference type="NCBIfam" id="TIGR02504">
    <property type="entry name" value="NrdJ_Z"/>
    <property type="match status" value="1"/>
</dbReference>
<dbReference type="InterPro" id="IPR013344">
    <property type="entry name" value="RNR_NrdJ/NrdZ"/>
</dbReference>
<evidence type="ECO:0000256" key="8">
    <source>
        <dbReference type="ARBA" id="ARBA00023002"/>
    </source>
</evidence>
<evidence type="ECO:0000256" key="10">
    <source>
        <dbReference type="ARBA" id="ARBA00023157"/>
    </source>
</evidence>
<dbReference type="KEGG" id="amaq:GO499_11135"/>
<evidence type="ECO:0000256" key="14">
    <source>
        <dbReference type="RuleBase" id="RU364064"/>
    </source>
</evidence>
<dbReference type="Gene3D" id="3.20.70.20">
    <property type="match status" value="1"/>
</dbReference>
<protein>
    <recommendedName>
        <fullName evidence="4 14">Vitamin B12-dependent ribonucleotide reductase</fullName>
        <ecNumber evidence="3 14">1.17.4.1</ecNumber>
    </recommendedName>
</protein>
<dbReference type="InterPro" id="IPR050862">
    <property type="entry name" value="RdRp_reductase_class-2"/>
</dbReference>
<dbReference type="PRINTS" id="PR01183">
    <property type="entry name" value="RIBORDTASEM1"/>
</dbReference>
<name>A0A6P1T1K2_9RHOB</name>
<dbReference type="InterPro" id="IPR010982">
    <property type="entry name" value="Lambda_DNA-bd_dom_sf"/>
</dbReference>